<reference evidence="2 3" key="1">
    <citation type="submission" date="2023-10" db="EMBL/GenBank/DDBJ databases">
        <title>Noviherbaspirillum sp. CPCC 100848 genome assembly.</title>
        <authorList>
            <person name="Li X.Y."/>
            <person name="Fang X.M."/>
        </authorList>
    </citation>
    <scope>NUCLEOTIDE SEQUENCE [LARGE SCALE GENOMIC DNA]</scope>
    <source>
        <strain evidence="2 3">CPCC 100848</strain>
    </source>
</reference>
<dbReference type="SUPFAM" id="SSF141868">
    <property type="entry name" value="EAL domain-like"/>
    <property type="match status" value="1"/>
</dbReference>
<dbReference type="Gene3D" id="3.20.20.450">
    <property type="entry name" value="EAL domain"/>
    <property type="match status" value="1"/>
</dbReference>
<dbReference type="SMART" id="SM00052">
    <property type="entry name" value="EAL"/>
    <property type="match status" value="1"/>
</dbReference>
<sequence length="398" mass="44068">MAQMEPAGRVEKMDEGLIVLIDERIDFADDDALALLGVKGLSDVKGKSYADIVLAQLMEPSSSVARSDDQTEEGVIQCWRTADGATISVLVRFVAAASRHGRKVMLVSAPADRALLGERNRGEEHSRLRERLTLAIRDGHFSLHYQPKADVRTGRISGVEALLRWQDPILGNVSPSVFIPFAEEHGLIIDIGRYVLHAACAQVQRWRNDGLGEYPVAVNLSACQFLDPELVSYVRTTLETTGLPPELLEFELTESASMANAEQSISVMRSLKELGISISIDDFGTGFSNLSYLKRFPVDKLKIDRSFVIEMTQSSESLSIVQAVIAMAHRLKLKVVAEGVETQKQFSFLALNYCDEVQGYFFSRPLPPGDFEIFVRESSVLKSDQNLDLAQAILFGCR</sequence>
<protein>
    <submittedName>
        <fullName evidence="2">EAL domain-containing protein</fullName>
    </submittedName>
</protein>
<evidence type="ECO:0000259" key="1">
    <source>
        <dbReference type="PROSITE" id="PS50883"/>
    </source>
</evidence>
<gene>
    <name evidence="2" type="ORF">RY831_17250</name>
</gene>
<dbReference type="InterPro" id="IPR001633">
    <property type="entry name" value="EAL_dom"/>
</dbReference>
<evidence type="ECO:0000313" key="2">
    <source>
        <dbReference type="EMBL" id="MEC4720915.1"/>
    </source>
</evidence>
<name>A0ABU6JBJ2_9BURK</name>
<feature type="domain" description="EAL" evidence="1">
    <location>
        <begin position="125"/>
        <end position="379"/>
    </location>
</feature>
<dbReference type="Proteomes" id="UP001352263">
    <property type="component" value="Unassembled WGS sequence"/>
</dbReference>
<dbReference type="Pfam" id="PF00563">
    <property type="entry name" value="EAL"/>
    <property type="match status" value="1"/>
</dbReference>
<organism evidence="2 3">
    <name type="scientific">Noviherbaspirillum album</name>
    <dbReference type="NCBI Taxonomy" id="3080276"/>
    <lineage>
        <taxon>Bacteria</taxon>
        <taxon>Pseudomonadati</taxon>
        <taxon>Pseudomonadota</taxon>
        <taxon>Betaproteobacteria</taxon>
        <taxon>Burkholderiales</taxon>
        <taxon>Oxalobacteraceae</taxon>
        <taxon>Noviherbaspirillum</taxon>
    </lineage>
</organism>
<evidence type="ECO:0000313" key="3">
    <source>
        <dbReference type="Proteomes" id="UP001352263"/>
    </source>
</evidence>
<dbReference type="EMBL" id="JAWIIV010000014">
    <property type="protein sequence ID" value="MEC4720915.1"/>
    <property type="molecule type" value="Genomic_DNA"/>
</dbReference>
<dbReference type="InterPro" id="IPR050706">
    <property type="entry name" value="Cyclic-di-GMP_PDE-like"/>
</dbReference>
<dbReference type="InterPro" id="IPR035919">
    <property type="entry name" value="EAL_sf"/>
</dbReference>
<accession>A0ABU6JBJ2</accession>
<comment type="caution">
    <text evidence="2">The sequence shown here is derived from an EMBL/GenBank/DDBJ whole genome shotgun (WGS) entry which is preliminary data.</text>
</comment>
<dbReference type="PANTHER" id="PTHR33121">
    <property type="entry name" value="CYCLIC DI-GMP PHOSPHODIESTERASE PDEF"/>
    <property type="match status" value="1"/>
</dbReference>
<proteinExistence type="predicted"/>
<keyword evidence="3" id="KW-1185">Reference proteome</keyword>
<dbReference type="PANTHER" id="PTHR33121:SF71">
    <property type="entry name" value="OXYGEN SENSOR PROTEIN DOSP"/>
    <property type="match status" value="1"/>
</dbReference>
<dbReference type="PROSITE" id="PS50883">
    <property type="entry name" value="EAL"/>
    <property type="match status" value="1"/>
</dbReference>
<dbReference type="CDD" id="cd01948">
    <property type="entry name" value="EAL"/>
    <property type="match status" value="1"/>
</dbReference>
<dbReference type="RefSeq" id="WP_326507625.1">
    <property type="nucleotide sequence ID" value="NZ_JAWIIV010000014.1"/>
</dbReference>